<dbReference type="EMBL" id="JAENGY010000063">
    <property type="protein sequence ID" value="KAG6975436.1"/>
    <property type="molecule type" value="Genomic_DNA"/>
</dbReference>
<feature type="compositionally biased region" description="Polar residues" evidence="1">
    <location>
        <begin position="13"/>
        <end position="26"/>
    </location>
</feature>
<feature type="compositionally biased region" description="Polar residues" evidence="1">
    <location>
        <begin position="89"/>
        <end position="105"/>
    </location>
</feature>
<reference evidence="2" key="1">
    <citation type="submission" date="2021-01" db="EMBL/GenBank/DDBJ databases">
        <title>Phytophthora aleatoria, a newly-described species from Pinus radiata is distinct from Phytophthora cactorum isolates based on comparative genomics.</title>
        <authorList>
            <person name="Mcdougal R."/>
            <person name="Panda P."/>
            <person name="Williams N."/>
            <person name="Studholme D.J."/>
        </authorList>
    </citation>
    <scope>NUCLEOTIDE SEQUENCE</scope>
    <source>
        <strain evidence="2">NZFS 4037</strain>
    </source>
</reference>
<name>A0A8J5MAS9_9STRA</name>
<evidence type="ECO:0000313" key="3">
    <source>
        <dbReference type="Proteomes" id="UP000709295"/>
    </source>
</evidence>
<sequence length="105" mass="10675">VARAPQGAPDHSVTAQNAAASGTHAQVITTKRVVECESNPNLLGSDFGRIFASKCRDDFGASTPGVDPSDSEGFPVTDCVCDGDVSVPGTDTSDIQGTPATSSSY</sequence>
<feature type="non-terminal residue" evidence="2">
    <location>
        <position position="1"/>
    </location>
</feature>
<evidence type="ECO:0000313" key="2">
    <source>
        <dbReference type="EMBL" id="KAG6975436.1"/>
    </source>
</evidence>
<keyword evidence="3" id="KW-1185">Reference proteome</keyword>
<organism evidence="2 3">
    <name type="scientific">Phytophthora aleatoria</name>
    <dbReference type="NCBI Taxonomy" id="2496075"/>
    <lineage>
        <taxon>Eukaryota</taxon>
        <taxon>Sar</taxon>
        <taxon>Stramenopiles</taxon>
        <taxon>Oomycota</taxon>
        <taxon>Peronosporomycetes</taxon>
        <taxon>Peronosporales</taxon>
        <taxon>Peronosporaceae</taxon>
        <taxon>Phytophthora</taxon>
    </lineage>
</organism>
<proteinExistence type="predicted"/>
<feature type="region of interest" description="Disordered" evidence="1">
    <location>
        <begin position="1"/>
        <end position="26"/>
    </location>
</feature>
<comment type="caution">
    <text evidence="2">The sequence shown here is derived from an EMBL/GenBank/DDBJ whole genome shotgun (WGS) entry which is preliminary data.</text>
</comment>
<gene>
    <name evidence="2" type="ORF">JG688_00002375</name>
</gene>
<protein>
    <submittedName>
        <fullName evidence="2">Uncharacterized protein</fullName>
    </submittedName>
</protein>
<dbReference type="Proteomes" id="UP000709295">
    <property type="component" value="Unassembled WGS sequence"/>
</dbReference>
<accession>A0A8J5MAS9</accession>
<evidence type="ECO:0000256" key="1">
    <source>
        <dbReference type="SAM" id="MobiDB-lite"/>
    </source>
</evidence>
<feature type="region of interest" description="Disordered" evidence="1">
    <location>
        <begin position="85"/>
        <end position="105"/>
    </location>
</feature>
<dbReference type="AlphaFoldDB" id="A0A8J5MAS9"/>